<reference evidence="1" key="1">
    <citation type="journal article" date="2019" name="MBio">
        <title>Virus Genomes from Deep Sea Sediments Expand the Ocean Megavirome and Support Independent Origins of Viral Gigantism.</title>
        <authorList>
            <person name="Backstrom D."/>
            <person name="Yutin N."/>
            <person name="Jorgensen S.L."/>
            <person name="Dharamshi J."/>
            <person name="Homa F."/>
            <person name="Zaremba-Niedwiedzka K."/>
            <person name="Spang A."/>
            <person name="Wolf Y.I."/>
            <person name="Koonin E.V."/>
            <person name="Ettema T.J."/>
        </authorList>
    </citation>
    <scope>NUCLEOTIDE SEQUENCE</scope>
</reference>
<name>A0A481YPL4_9VIRU</name>
<protein>
    <submittedName>
        <fullName evidence="1">Uncharacterized protein</fullName>
    </submittedName>
</protein>
<proteinExistence type="predicted"/>
<organism evidence="1">
    <name type="scientific">Pithovirus LCDPAC02</name>
    <dbReference type="NCBI Taxonomy" id="2506601"/>
    <lineage>
        <taxon>Viruses</taxon>
        <taxon>Pithoviruses</taxon>
    </lineage>
</organism>
<dbReference type="EMBL" id="MK500306">
    <property type="protein sequence ID" value="QBK85172.1"/>
    <property type="molecule type" value="Genomic_DNA"/>
</dbReference>
<gene>
    <name evidence="1" type="ORF">LCDPAC02_03710</name>
</gene>
<sequence length="40" mass="4786">MDVIKPYHKDITIDKESIDYGDWDDPIMAKGYMDVFMFEL</sequence>
<evidence type="ECO:0000313" key="1">
    <source>
        <dbReference type="EMBL" id="QBK85172.1"/>
    </source>
</evidence>
<accession>A0A481YPL4</accession>